<proteinExistence type="predicted"/>
<dbReference type="GO" id="GO:0005802">
    <property type="term" value="C:trans-Golgi network"/>
    <property type="evidence" value="ECO:0007669"/>
    <property type="project" value="InterPro"/>
</dbReference>
<feature type="region of interest" description="Disordered" evidence="1">
    <location>
        <begin position="167"/>
        <end position="192"/>
    </location>
</feature>
<evidence type="ECO:0000313" key="4">
    <source>
        <dbReference type="Proteomes" id="UP000281553"/>
    </source>
</evidence>
<feature type="non-terminal residue" evidence="3">
    <location>
        <position position="1"/>
    </location>
</feature>
<dbReference type="GO" id="GO:0031267">
    <property type="term" value="F:small GTPase binding"/>
    <property type="evidence" value="ECO:0007669"/>
    <property type="project" value="InterPro"/>
</dbReference>
<dbReference type="Gene3D" id="2.60.40.1230">
    <property type="match status" value="1"/>
</dbReference>
<name>A0A3P6U793_DIBLA</name>
<dbReference type="PANTHER" id="PTHR45905:SF1">
    <property type="entry name" value="GOLGI-LOCALIZED, GAMMA-ADAPTIN EAR CONTAINING, ARF BINDING PROTEIN"/>
    <property type="match status" value="1"/>
</dbReference>
<feature type="region of interest" description="Disordered" evidence="1">
    <location>
        <begin position="289"/>
        <end position="313"/>
    </location>
</feature>
<dbReference type="InterPro" id="IPR027422">
    <property type="entry name" value="GGA1-3"/>
</dbReference>
<evidence type="ECO:0000256" key="1">
    <source>
        <dbReference type="SAM" id="MobiDB-lite"/>
    </source>
</evidence>
<dbReference type="PANTHER" id="PTHR45905">
    <property type="entry name" value="GOLGI-LOCALIZED, GAMMA-ADAPTIN EAR CONTAINING, ARF BINDING PROTEIN"/>
    <property type="match status" value="1"/>
</dbReference>
<reference evidence="3 4" key="1">
    <citation type="submission" date="2018-11" db="EMBL/GenBank/DDBJ databases">
        <authorList>
            <consortium name="Pathogen Informatics"/>
        </authorList>
    </citation>
    <scope>NUCLEOTIDE SEQUENCE [LARGE SCALE GENOMIC DNA]</scope>
</reference>
<accession>A0A3P6U793</accession>
<feature type="signal peptide" evidence="2">
    <location>
        <begin position="1"/>
        <end position="48"/>
    </location>
</feature>
<dbReference type="EMBL" id="UYRU01042274">
    <property type="protein sequence ID" value="VDK74094.1"/>
    <property type="molecule type" value="Genomic_DNA"/>
</dbReference>
<dbReference type="GO" id="GO:0006893">
    <property type="term" value="P:Golgi to plasma membrane transport"/>
    <property type="evidence" value="ECO:0007669"/>
    <property type="project" value="TreeGrafter"/>
</dbReference>
<feature type="region of interest" description="Disordered" evidence="1">
    <location>
        <begin position="364"/>
        <end position="384"/>
    </location>
</feature>
<dbReference type="GO" id="GO:0006886">
    <property type="term" value="P:intracellular protein transport"/>
    <property type="evidence" value="ECO:0007669"/>
    <property type="project" value="InterPro"/>
</dbReference>
<feature type="compositionally biased region" description="Polar residues" evidence="1">
    <location>
        <begin position="117"/>
        <end position="130"/>
    </location>
</feature>
<dbReference type="SUPFAM" id="SSF49348">
    <property type="entry name" value="Clathrin adaptor appendage domain"/>
    <property type="match status" value="1"/>
</dbReference>
<evidence type="ECO:0000256" key="2">
    <source>
        <dbReference type="SAM" id="SignalP"/>
    </source>
</evidence>
<feature type="compositionally biased region" description="Low complexity" evidence="1">
    <location>
        <begin position="302"/>
        <end position="313"/>
    </location>
</feature>
<organism evidence="3 4">
    <name type="scientific">Dibothriocephalus latus</name>
    <name type="common">Fish tapeworm</name>
    <name type="synonym">Diphyllobothrium latum</name>
    <dbReference type="NCBI Taxonomy" id="60516"/>
    <lineage>
        <taxon>Eukaryota</taxon>
        <taxon>Metazoa</taxon>
        <taxon>Spiralia</taxon>
        <taxon>Lophotrochozoa</taxon>
        <taxon>Platyhelminthes</taxon>
        <taxon>Cestoda</taxon>
        <taxon>Eucestoda</taxon>
        <taxon>Diphyllobothriidea</taxon>
        <taxon>Diphyllobothriidae</taxon>
        <taxon>Dibothriocephalus</taxon>
    </lineage>
</organism>
<dbReference type="InterPro" id="IPR013041">
    <property type="entry name" value="Clathrin_app_Ig-like_sf"/>
</dbReference>
<keyword evidence="4" id="KW-1185">Reference proteome</keyword>
<dbReference type="AlphaFoldDB" id="A0A3P6U793"/>
<dbReference type="OrthoDB" id="447025at2759"/>
<sequence length="493" mass="51748">PSPPHLSHNLFVFIFPSPSSYSSPLLLLLHLLLLSLTTFSSSPSSSQAHPPILFLHYHFFTLSSSSSSQPLLAPPPSPPSTSPVIVSYPAAEIVDICGRASSVLERYEVIVLNKSPSTVQPAQPDTNVSAASDPSDTSNLPDLLLSDDPSADEDLLTKELSRFGLQDAAPPRQQQKQEAAPASNGQSPSAAAATAANTSACATAAPVPSSSSSNVDLLGDLLFSSPAESSPIKHQAQTSSDHVFDRHCGLVVVLSPLMPNDLGDTASQPCPPLPKSGLISALNSRGSASSIDTAEIAPTNRKPSTPEKSSPSKLFGELDSVGRQMLGLTATRSGSSLNQLAQAACENKITPNSNASSQILLTADKSVSPPPPTSATSSTTNVSELTSRVPLASLPELPLSAIRPHPVHTNPLLVYGNADSEHHVEPCKLRQLSASADTLPAFCSFLPPSPIKQVILVQHPVNQTETPLKFQLSFTVDDEDVLESGRINSVHLD</sequence>
<evidence type="ECO:0008006" key="5">
    <source>
        <dbReference type="Google" id="ProtNLM"/>
    </source>
</evidence>
<keyword evidence="2" id="KW-0732">Signal</keyword>
<gene>
    <name evidence="3" type="ORF">DILT_LOCUS2555</name>
</gene>
<feature type="region of interest" description="Disordered" evidence="1">
    <location>
        <begin position="117"/>
        <end position="150"/>
    </location>
</feature>
<feature type="chain" id="PRO_5017972080" description="GAE domain-containing protein" evidence="2">
    <location>
        <begin position="49"/>
        <end position="493"/>
    </location>
</feature>
<dbReference type="Proteomes" id="UP000281553">
    <property type="component" value="Unassembled WGS sequence"/>
</dbReference>
<dbReference type="GO" id="GO:0034394">
    <property type="term" value="P:protein localization to cell surface"/>
    <property type="evidence" value="ECO:0007669"/>
    <property type="project" value="TreeGrafter"/>
</dbReference>
<protein>
    <recommendedName>
        <fullName evidence="5">GAE domain-containing protein</fullName>
    </recommendedName>
</protein>
<feature type="compositionally biased region" description="Low complexity" evidence="1">
    <location>
        <begin position="132"/>
        <end position="148"/>
    </location>
</feature>
<evidence type="ECO:0000313" key="3">
    <source>
        <dbReference type="EMBL" id="VDK74094.1"/>
    </source>
</evidence>